<feature type="chain" id="PRO_5020403701" description="Alginate lyase domain-containing protein" evidence="4">
    <location>
        <begin position="28"/>
        <end position="482"/>
    </location>
</feature>
<feature type="signal peptide" evidence="4">
    <location>
        <begin position="1"/>
        <end position="27"/>
    </location>
</feature>
<dbReference type="Proteomes" id="UP000292702">
    <property type="component" value="Unassembled WGS sequence"/>
</dbReference>
<accession>A0A4R0RXD8</accession>
<proteinExistence type="predicted"/>
<keyword evidence="7" id="KW-1185">Reference proteome</keyword>
<evidence type="ECO:0000256" key="1">
    <source>
        <dbReference type="ARBA" id="ARBA00022729"/>
    </source>
</evidence>
<dbReference type="Gene3D" id="1.50.10.100">
    <property type="entry name" value="Chondroitin AC/alginate lyase"/>
    <property type="match status" value="1"/>
</dbReference>
<dbReference type="GO" id="GO:0042597">
    <property type="term" value="C:periplasmic space"/>
    <property type="evidence" value="ECO:0007669"/>
    <property type="project" value="InterPro"/>
</dbReference>
<dbReference type="Pfam" id="PF05426">
    <property type="entry name" value="Alginate_lyase"/>
    <property type="match status" value="1"/>
</dbReference>
<evidence type="ECO:0000259" key="5">
    <source>
        <dbReference type="Pfam" id="PF05426"/>
    </source>
</evidence>
<gene>
    <name evidence="6" type="ORF">EIP91_009802</name>
</gene>
<dbReference type="SUPFAM" id="SSF48230">
    <property type="entry name" value="Chondroitin AC/alginate lyase"/>
    <property type="match status" value="1"/>
</dbReference>
<keyword evidence="2" id="KW-0456">Lyase</keyword>
<organism evidence="6 7">
    <name type="scientific">Steccherinum ochraceum</name>
    <dbReference type="NCBI Taxonomy" id="92696"/>
    <lineage>
        <taxon>Eukaryota</taxon>
        <taxon>Fungi</taxon>
        <taxon>Dikarya</taxon>
        <taxon>Basidiomycota</taxon>
        <taxon>Agaricomycotina</taxon>
        <taxon>Agaricomycetes</taxon>
        <taxon>Polyporales</taxon>
        <taxon>Steccherinaceae</taxon>
        <taxon>Steccherinum</taxon>
    </lineage>
</organism>
<evidence type="ECO:0000256" key="4">
    <source>
        <dbReference type="SAM" id="SignalP"/>
    </source>
</evidence>
<name>A0A4R0RXD8_9APHY</name>
<comment type="caution">
    <text evidence="6">The sequence shown here is derived from an EMBL/GenBank/DDBJ whole genome shotgun (WGS) entry which is preliminary data.</text>
</comment>
<dbReference type="InterPro" id="IPR008929">
    <property type="entry name" value="Chondroitin_lyas"/>
</dbReference>
<evidence type="ECO:0000313" key="6">
    <source>
        <dbReference type="EMBL" id="TCD68788.1"/>
    </source>
</evidence>
<feature type="domain" description="Alginate lyase" evidence="5">
    <location>
        <begin position="71"/>
        <end position="358"/>
    </location>
</feature>
<feature type="region of interest" description="Disordered" evidence="3">
    <location>
        <begin position="421"/>
        <end position="448"/>
    </location>
</feature>
<dbReference type="GO" id="GO:0016829">
    <property type="term" value="F:lyase activity"/>
    <property type="evidence" value="ECO:0007669"/>
    <property type="project" value="UniProtKB-KW"/>
</dbReference>
<protein>
    <recommendedName>
        <fullName evidence="5">Alginate lyase domain-containing protein</fullName>
    </recommendedName>
</protein>
<dbReference type="EMBL" id="RWJN01000057">
    <property type="protein sequence ID" value="TCD68788.1"/>
    <property type="molecule type" value="Genomic_DNA"/>
</dbReference>
<dbReference type="AlphaFoldDB" id="A0A4R0RXD8"/>
<keyword evidence="1 4" id="KW-0732">Signal</keyword>
<sequence>MASHSFKSTLFWLAGAFLYLSPPAVQAVTSYANVFFNPDVLAAGSFNQTTLSAQKTIVSWAQDLASQGPWTVTSKEMTPPSGNKHDYMSFSPYAWPDCSKAGNTTELTPEQIWTTCEYVTRDGQFNPDARMVNDIGNFDDMADAVLYNALAFVIDGSSTYSANAAKFVDTWFLNPDTAMTPNLNFAQMRRGPDGQNGTHTGVLDLKCMAKVVTGIMVLRARKAPEWTADLDGKMTAWAKEYVTWLQTASNAIEEAQSTNNHGSFYYNQLAALQILTGDKDAAQKSIQTYFAGIYLKQIAANGDQPLESARTRPYHYRAYNLAAMITNARLGEYVGFNAWHLQTNGATIQNALDFAMQQKPGADTPDELYPHVATVGMEYGDPHSTYASFLHEKLNWGFIINPYYLWDDIFLAGLPTPTSSSSAASHSPSVKPTGASDVDPANQHKGGYKPESGALSEFALAKSWYILYGVVAAVITATCHSV</sequence>
<dbReference type="InterPro" id="IPR008397">
    <property type="entry name" value="Alginate_lyase_dom"/>
</dbReference>
<reference evidence="6 7" key="1">
    <citation type="submission" date="2018-11" db="EMBL/GenBank/DDBJ databases">
        <title>Genome assembly of Steccherinum ochraceum LE-BIN_3174, the white-rot fungus of the Steccherinaceae family (The Residual Polyporoid clade, Polyporales, Basidiomycota).</title>
        <authorList>
            <person name="Fedorova T.V."/>
            <person name="Glazunova O.A."/>
            <person name="Landesman E.O."/>
            <person name="Moiseenko K.V."/>
            <person name="Psurtseva N.V."/>
            <person name="Savinova O.S."/>
            <person name="Shakhova N.V."/>
            <person name="Tyazhelova T.V."/>
            <person name="Vasina D.V."/>
        </authorList>
    </citation>
    <scope>NUCLEOTIDE SEQUENCE [LARGE SCALE GENOMIC DNA]</scope>
    <source>
        <strain evidence="6 7">LE-BIN_3174</strain>
    </source>
</reference>
<evidence type="ECO:0000313" key="7">
    <source>
        <dbReference type="Proteomes" id="UP000292702"/>
    </source>
</evidence>
<evidence type="ECO:0000256" key="3">
    <source>
        <dbReference type="SAM" id="MobiDB-lite"/>
    </source>
</evidence>
<dbReference type="STRING" id="92696.A0A4R0RXD8"/>
<dbReference type="OrthoDB" id="63533at2759"/>
<evidence type="ECO:0000256" key="2">
    <source>
        <dbReference type="ARBA" id="ARBA00023239"/>
    </source>
</evidence>